<dbReference type="EMBL" id="AZBU02000009">
    <property type="protein sequence ID" value="TKR64342.1"/>
    <property type="molecule type" value="Genomic_DNA"/>
</dbReference>
<dbReference type="SMART" id="SM01381">
    <property type="entry name" value="7TM_GPCR_Srsx"/>
    <property type="match status" value="1"/>
</dbReference>
<dbReference type="GO" id="GO:0016020">
    <property type="term" value="C:membrane"/>
    <property type="evidence" value="ECO:0007669"/>
    <property type="project" value="UniProtKB-SubCell"/>
</dbReference>
<gene>
    <name evidence="7" type="ORF">L596_024896</name>
</gene>
<evidence type="ECO:0000256" key="2">
    <source>
        <dbReference type="ARBA" id="ARBA00022692"/>
    </source>
</evidence>
<keyword evidence="2 5" id="KW-0812">Transmembrane</keyword>
<comment type="subcellular location">
    <subcellularLocation>
        <location evidence="1">Membrane</location>
    </subcellularLocation>
</comment>
<feature type="transmembrane region" description="Helical" evidence="5">
    <location>
        <begin position="223"/>
        <end position="244"/>
    </location>
</feature>
<dbReference type="SUPFAM" id="SSF81321">
    <property type="entry name" value="Family A G protein-coupled receptor-like"/>
    <property type="match status" value="1"/>
</dbReference>
<dbReference type="OrthoDB" id="5873055at2759"/>
<sequence>MALIAFYDFVIICFETFEAIITITETRLTVRACLHAIFMSVFVINMQIIAVLFLAIDRFVAIVFPTKYRTLSILKLSAMATIPGLIINGMVLSWAFLASTDLPTPIACVPPAALPEPLSGYWAILTIVINFSIVVIYIGILIAIRINCKPIYFNLKSRILARRFSKYDSNSQAKNYFNKQKKAMNTVNLIIVVFCLTWFFTQIVIFCYFMIPSLSESLWFRTITELAGIPVNFGFSLNYYVYFWRSSEWRQVFKKQFSAVFGCGKVVVKKLSLGVVKKNAVSQA</sequence>
<dbReference type="AlphaFoldDB" id="A0A4U5M6A3"/>
<feature type="transmembrane region" description="Helical" evidence="5">
    <location>
        <begin position="121"/>
        <end position="144"/>
    </location>
</feature>
<feature type="domain" description="G-protein coupled receptors family 1 profile" evidence="6">
    <location>
        <begin position="1"/>
        <end position="242"/>
    </location>
</feature>
<dbReference type="Proteomes" id="UP000298663">
    <property type="component" value="Unassembled WGS sequence"/>
</dbReference>
<proteinExistence type="predicted"/>
<organism evidence="7 8">
    <name type="scientific">Steinernema carpocapsae</name>
    <name type="common">Entomopathogenic nematode</name>
    <dbReference type="NCBI Taxonomy" id="34508"/>
    <lineage>
        <taxon>Eukaryota</taxon>
        <taxon>Metazoa</taxon>
        <taxon>Ecdysozoa</taxon>
        <taxon>Nematoda</taxon>
        <taxon>Chromadorea</taxon>
        <taxon>Rhabditida</taxon>
        <taxon>Tylenchina</taxon>
        <taxon>Panagrolaimomorpha</taxon>
        <taxon>Strongyloidoidea</taxon>
        <taxon>Steinernematidae</taxon>
        <taxon>Steinernema</taxon>
    </lineage>
</organism>
<evidence type="ECO:0000256" key="5">
    <source>
        <dbReference type="SAM" id="Phobius"/>
    </source>
</evidence>
<name>A0A4U5M6A3_STECR</name>
<reference evidence="7 8" key="2">
    <citation type="journal article" date="2019" name="G3 (Bethesda)">
        <title>Hybrid Assembly of the Genome of the Entomopathogenic Nematode Steinernema carpocapsae Identifies the X-Chromosome.</title>
        <authorList>
            <person name="Serra L."/>
            <person name="Macchietto M."/>
            <person name="Macias-Munoz A."/>
            <person name="McGill C.J."/>
            <person name="Rodriguez I.M."/>
            <person name="Rodriguez B."/>
            <person name="Murad R."/>
            <person name="Mortazavi A."/>
        </authorList>
    </citation>
    <scope>NUCLEOTIDE SEQUENCE [LARGE SCALE GENOMIC DNA]</scope>
    <source>
        <strain evidence="7 8">ALL</strain>
    </source>
</reference>
<dbReference type="InterPro" id="IPR017452">
    <property type="entry name" value="GPCR_Rhodpsn_7TM"/>
</dbReference>
<dbReference type="InterPro" id="IPR000276">
    <property type="entry name" value="GPCR_Rhodpsn"/>
</dbReference>
<evidence type="ECO:0000313" key="7">
    <source>
        <dbReference type="EMBL" id="TKR64342.1"/>
    </source>
</evidence>
<dbReference type="Gene3D" id="1.20.1070.10">
    <property type="entry name" value="Rhodopsin 7-helix transmembrane proteins"/>
    <property type="match status" value="1"/>
</dbReference>
<evidence type="ECO:0000256" key="1">
    <source>
        <dbReference type="ARBA" id="ARBA00004370"/>
    </source>
</evidence>
<evidence type="ECO:0000256" key="4">
    <source>
        <dbReference type="ARBA" id="ARBA00023136"/>
    </source>
</evidence>
<dbReference type="CDD" id="cd00637">
    <property type="entry name" value="7tm_classA_rhodopsin-like"/>
    <property type="match status" value="1"/>
</dbReference>
<dbReference type="PANTHER" id="PTHR23360">
    <property type="entry name" value="G-PROTEIN COUPLED RECEPTORS FAMILY 1 PROFILE DOMAIN-CONTAINING PROTEIN-RELATED"/>
    <property type="match status" value="1"/>
</dbReference>
<dbReference type="GO" id="GO:0004930">
    <property type="term" value="F:G protein-coupled receptor activity"/>
    <property type="evidence" value="ECO:0007669"/>
    <property type="project" value="InterPro"/>
</dbReference>
<dbReference type="InterPro" id="IPR019424">
    <property type="entry name" value="7TM_GPCR_Srsx"/>
</dbReference>
<dbReference type="InterPro" id="IPR047130">
    <property type="entry name" value="7TM_GPCR_Srsx_nematod"/>
</dbReference>
<dbReference type="PANTHER" id="PTHR23360:SF37">
    <property type="entry name" value="G-PROTEIN COUPLED RECEPTORS FAMILY 1 PROFILE DOMAIN-CONTAINING PROTEIN"/>
    <property type="match status" value="1"/>
</dbReference>
<dbReference type="Pfam" id="PF10320">
    <property type="entry name" value="7TM_GPCR_Srsx"/>
    <property type="match status" value="1"/>
</dbReference>
<protein>
    <recommendedName>
        <fullName evidence="6">G-protein coupled receptors family 1 profile domain-containing protein</fullName>
    </recommendedName>
</protein>
<dbReference type="PROSITE" id="PS50262">
    <property type="entry name" value="G_PROTEIN_RECEP_F1_2"/>
    <property type="match status" value="1"/>
</dbReference>
<accession>A0A4U5M6A3</accession>
<feature type="transmembrane region" description="Helical" evidence="5">
    <location>
        <begin position="36"/>
        <end position="56"/>
    </location>
</feature>
<comment type="caution">
    <text evidence="7">The sequence shown here is derived from an EMBL/GenBank/DDBJ whole genome shotgun (WGS) entry which is preliminary data.</text>
</comment>
<feature type="transmembrane region" description="Helical" evidence="5">
    <location>
        <begin position="76"/>
        <end position="97"/>
    </location>
</feature>
<feature type="transmembrane region" description="Helical" evidence="5">
    <location>
        <begin position="189"/>
        <end position="211"/>
    </location>
</feature>
<keyword evidence="4 5" id="KW-0472">Membrane</keyword>
<evidence type="ECO:0000259" key="6">
    <source>
        <dbReference type="PROSITE" id="PS50262"/>
    </source>
</evidence>
<evidence type="ECO:0000256" key="3">
    <source>
        <dbReference type="ARBA" id="ARBA00022989"/>
    </source>
</evidence>
<evidence type="ECO:0000313" key="8">
    <source>
        <dbReference type="Proteomes" id="UP000298663"/>
    </source>
</evidence>
<keyword evidence="8" id="KW-1185">Reference proteome</keyword>
<keyword evidence="3 5" id="KW-1133">Transmembrane helix</keyword>
<reference evidence="7 8" key="1">
    <citation type="journal article" date="2015" name="Genome Biol.">
        <title>Comparative genomics of Steinernema reveals deeply conserved gene regulatory networks.</title>
        <authorList>
            <person name="Dillman A.R."/>
            <person name="Macchietto M."/>
            <person name="Porter C.F."/>
            <person name="Rogers A."/>
            <person name="Williams B."/>
            <person name="Antoshechkin I."/>
            <person name="Lee M.M."/>
            <person name="Goodwin Z."/>
            <person name="Lu X."/>
            <person name="Lewis E.E."/>
            <person name="Goodrich-Blair H."/>
            <person name="Stock S.P."/>
            <person name="Adams B.J."/>
            <person name="Sternberg P.W."/>
            <person name="Mortazavi A."/>
        </authorList>
    </citation>
    <scope>NUCLEOTIDE SEQUENCE [LARGE SCALE GENOMIC DNA]</scope>
    <source>
        <strain evidence="7 8">ALL</strain>
    </source>
</reference>